<dbReference type="InterPro" id="IPR013968">
    <property type="entry name" value="PKS_KR"/>
</dbReference>
<dbReference type="Proteomes" id="UP000812013">
    <property type="component" value="Unassembled WGS sequence"/>
</dbReference>
<dbReference type="Gene3D" id="3.40.50.720">
    <property type="entry name" value="NAD(P)-binding Rossmann-like Domain"/>
    <property type="match status" value="1"/>
</dbReference>
<reference evidence="5 6" key="1">
    <citation type="submission" date="2019-12" db="EMBL/GenBank/DDBJ databases">
        <title>Genome sequence of Streptomyces bambusae.</title>
        <authorList>
            <person name="Bansal K."/>
            <person name="Choksket S."/>
            <person name="Korpole S."/>
            <person name="Patil P.B."/>
        </authorList>
    </citation>
    <scope>NUCLEOTIDE SEQUENCE [LARGE SCALE GENOMIC DNA]</scope>
    <source>
        <strain evidence="5 6">SK60</strain>
    </source>
</reference>
<dbReference type="InterPro" id="IPR050091">
    <property type="entry name" value="PKS_NRPS_Biosynth_Enz"/>
</dbReference>
<dbReference type="SMART" id="SM00822">
    <property type="entry name" value="PKS_KR"/>
    <property type="match status" value="1"/>
</dbReference>
<sequence>ADPVHGAVRALLRTAQAEHPGRLLVVACDGRDESWAALPGVLATAEQEVAVRAGQPYAPRLVPLAAGDQAGPDAGPDAGSDAGPAARPALDGTVLITGGTGGLGGAVAEHLVRHHGVTDLVLLGRSATVDPGHEERAAALRALGARVTLAACDVTDRAALADVLAGIPSDRPLAAVVHAAGVVDDGLLTGLTEERFAGVMRVKAAGAVALHELTRDADLAAFVLFSSASAVMGSPGQANYAAANGFLDAFAHHRQALGLPAQSLQWGPWAHERGMAGRLGADAVARMARQGTVPLATDEALRLLDEALA</sequence>
<comment type="caution">
    <text evidence="5">The sequence shown here is derived from an EMBL/GenBank/DDBJ whole genome shotgun (WGS) entry which is preliminary data.</text>
</comment>
<feature type="domain" description="Ketoreductase" evidence="4">
    <location>
        <begin position="92"/>
        <end position="272"/>
    </location>
</feature>
<keyword evidence="2" id="KW-0511">Multifunctional enzyme</keyword>
<feature type="non-terminal residue" evidence="5">
    <location>
        <position position="1"/>
    </location>
</feature>
<evidence type="ECO:0000256" key="2">
    <source>
        <dbReference type="ARBA" id="ARBA00023268"/>
    </source>
</evidence>
<dbReference type="Pfam" id="PF22953">
    <property type="entry name" value="SpnB_Rossmann"/>
    <property type="match status" value="1"/>
</dbReference>
<dbReference type="EMBL" id="WTFF01000692">
    <property type="protein sequence ID" value="MBW5487173.1"/>
    <property type="molecule type" value="Genomic_DNA"/>
</dbReference>
<accession>A0ABS6ZJ11</accession>
<feature type="non-terminal residue" evidence="5">
    <location>
        <position position="309"/>
    </location>
</feature>
<evidence type="ECO:0000259" key="4">
    <source>
        <dbReference type="SMART" id="SM00822"/>
    </source>
</evidence>
<keyword evidence="6" id="KW-1185">Reference proteome</keyword>
<gene>
    <name evidence="5" type="ORF">GPJ59_36555</name>
</gene>
<dbReference type="InterPro" id="IPR036291">
    <property type="entry name" value="NAD(P)-bd_dom_sf"/>
</dbReference>
<dbReference type="PANTHER" id="PTHR43775:SF51">
    <property type="entry name" value="INACTIVE PHENOLPHTHIOCEROL SYNTHESIS POLYKETIDE SYNTHASE TYPE I PKS1-RELATED"/>
    <property type="match status" value="1"/>
</dbReference>
<evidence type="ECO:0000256" key="3">
    <source>
        <dbReference type="SAM" id="MobiDB-lite"/>
    </source>
</evidence>
<proteinExistence type="predicted"/>
<evidence type="ECO:0000313" key="5">
    <source>
        <dbReference type="EMBL" id="MBW5487173.1"/>
    </source>
</evidence>
<dbReference type="CDD" id="cd08956">
    <property type="entry name" value="KR_3_FAS_SDR_x"/>
    <property type="match status" value="1"/>
</dbReference>
<dbReference type="InterPro" id="IPR055123">
    <property type="entry name" value="SpnB-like_Rossmann"/>
</dbReference>
<evidence type="ECO:0000256" key="1">
    <source>
        <dbReference type="ARBA" id="ARBA00022679"/>
    </source>
</evidence>
<dbReference type="SUPFAM" id="SSF51735">
    <property type="entry name" value="NAD(P)-binding Rossmann-fold domains"/>
    <property type="match status" value="2"/>
</dbReference>
<protein>
    <submittedName>
        <fullName evidence="5">SDR family NAD(P)-dependent oxidoreductase</fullName>
    </submittedName>
</protein>
<dbReference type="InterPro" id="IPR057326">
    <property type="entry name" value="KR_dom"/>
</dbReference>
<feature type="region of interest" description="Disordered" evidence="3">
    <location>
        <begin position="64"/>
        <end position="86"/>
    </location>
</feature>
<dbReference type="PANTHER" id="PTHR43775">
    <property type="entry name" value="FATTY ACID SYNTHASE"/>
    <property type="match status" value="1"/>
</dbReference>
<feature type="compositionally biased region" description="Low complexity" evidence="3">
    <location>
        <begin position="65"/>
        <end position="86"/>
    </location>
</feature>
<organism evidence="5 6">
    <name type="scientific">Streptomyces bambusae</name>
    <dbReference type="NCBI Taxonomy" id="1550616"/>
    <lineage>
        <taxon>Bacteria</taxon>
        <taxon>Bacillati</taxon>
        <taxon>Actinomycetota</taxon>
        <taxon>Actinomycetes</taxon>
        <taxon>Kitasatosporales</taxon>
        <taxon>Streptomycetaceae</taxon>
        <taxon>Streptomyces</taxon>
    </lineage>
</organism>
<dbReference type="Pfam" id="PF08659">
    <property type="entry name" value="KR"/>
    <property type="match status" value="1"/>
</dbReference>
<keyword evidence="1" id="KW-0808">Transferase</keyword>
<dbReference type="RefSeq" id="WP_219672398.1">
    <property type="nucleotide sequence ID" value="NZ_WTFF01000692.1"/>
</dbReference>
<name>A0ABS6ZJ11_9ACTN</name>
<evidence type="ECO:0000313" key="6">
    <source>
        <dbReference type="Proteomes" id="UP000812013"/>
    </source>
</evidence>